<dbReference type="Proteomes" id="UP000671852">
    <property type="component" value="Chromosome"/>
</dbReference>
<dbReference type="HAMAP" id="MF_01464_B">
    <property type="entry name" value="SecF_B"/>
    <property type="match status" value="1"/>
</dbReference>
<comment type="subunit">
    <text evidence="9">Forms a complex with SecD. Part of the essential Sec protein translocation apparatus which comprises SecA, SecYEG and auxiliary proteins SecDF. Other proteins may also be involved.</text>
</comment>
<evidence type="ECO:0000259" key="10">
    <source>
        <dbReference type="Pfam" id="PF02355"/>
    </source>
</evidence>
<evidence type="ECO:0000256" key="3">
    <source>
        <dbReference type="ARBA" id="ARBA00022475"/>
    </source>
</evidence>
<evidence type="ECO:0000256" key="7">
    <source>
        <dbReference type="ARBA" id="ARBA00023010"/>
    </source>
</evidence>
<dbReference type="Pfam" id="PF07549">
    <property type="entry name" value="Sec_GG"/>
    <property type="match status" value="1"/>
</dbReference>
<evidence type="ECO:0000256" key="2">
    <source>
        <dbReference type="ARBA" id="ARBA00022448"/>
    </source>
</evidence>
<dbReference type="NCBIfam" id="TIGR00916">
    <property type="entry name" value="2A0604s01"/>
    <property type="match status" value="1"/>
</dbReference>
<dbReference type="Pfam" id="PF02355">
    <property type="entry name" value="SecD_SecF_C"/>
    <property type="match status" value="1"/>
</dbReference>
<feature type="transmembrane region" description="Helical" evidence="9">
    <location>
        <begin position="161"/>
        <end position="184"/>
    </location>
</feature>
<dbReference type="InterPro" id="IPR048634">
    <property type="entry name" value="SecD_SecF_C"/>
</dbReference>
<dbReference type="AlphaFoldDB" id="A0A975AYW7"/>
<feature type="domain" description="Protein export membrane protein SecD/SecF C-terminal" evidence="10">
    <location>
        <begin position="110"/>
        <end position="291"/>
    </location>
</feature>
<dbReference type="NCBIfam" id="TIGR00966">
    <property type="entry name" value="transloc_SecF"/>
    <property type="match status" value="1"/>
</dbReference>
<keyword evidence="2 9" id="KW-0813">Transport</keyword>
<keyword evidence="3 9" id="KW-1003">Cell membrane</keyword>
<gene>
    <name evidence="9 11" type="primary">secF</name>
    <name evidence="11" type="ORF">GJV85_03020</name>
</gene>
<evidence type="ECO:0000313" key="12">
    <source>
        <dbReference type="Proteomes" id="UP000671852"/>
    </source>
</evidence>
<dbReference type="EMBL" id="CP046072">
    <property type="protein sequence ID" value="QSZ41126.1"/>
    <property type="molecule type" value="Genomic_DNA"/>
</dbReference>
<evidence type="ECO:0000256" key="4">
    <source>
        <dbReference type="ARBA" id="ARBA00022692"/>
    </source>
</evidence>
<dbReference type="KEGG" id="saqt:GJV85_03020"/>
<feature type="transmembrane region" description="Helical" evidence="9">
    <location>
        <begin position="137"/>
        <end position="154"/>
    </location>
</feature>
<dbReference type="GO" id="GO:0006605">
    <property type="term" value="P:protein targeting"/>
    <property type="evidence" value="ECO:0007669"/>
    <property type="project" value="UniProtKB-UniRule"/>
</dbReference>
<proteinExistence type="inferred from homology"/>
<dbReference type="InterPro" id="IPR022645">
    <property type="entry name" value="SecD/SecF_bac"/>
</dbReference>
<dbReference type="RefSeq" id="WP_207562398.1">
    <property type="nucleotide sequence ID" value="NZ_CP046072.1"/>
</dbReference>
<name>A0A975AYW7_9BACT</name>
<dbReference type="GO" id="GO:0043952">
    <property type="term" value="P:protein transport by the Sec complex"/>
    <property type="evidence" value="ECO:0007669"/>
    <property type="project" value="UniProtKB-UniRule"/>
</dbReference>
<evidence type="ECO:0000256" key="9">
    <source>
        <dbReference type="HAMAP-Rule" id="MF_01464"/>
    </source>
</evidence>
<feature type="transmembrane region" description="Helical" evidence="9">
    <location>
        <begin position="236"/>
        <end position="257"/>
    </location>
</feature>
<dbReference type="InterPro" id="IPR022646">
    <property type="entry name" value="SecD/SecF_CS"/>
</dbReference>
<accession>A0A975AYW7</accession>
<dbReference type="PRINTS" id="PR01755">
    <property type="entry name" value="SECFTRNLCASE"/>
</dbReference>
<keyword evidence="6 9" id="KW-1133">Transmembrane helix</keyword>
<evidence type="ECO:0000313" key="11">
    <source>
        <dbReference type="EMBL" id="QSZ41126.1"/>
    </source>
</evidence>
<dbReference type="PANTHER" id="PTHR30081:SF8">
    <property type="entry name" value="PROTEIN TRANSLOCASE SUBUNIT SECF"/>
    <property type="match status" value="1"/>
</dbReference>
<comment type="similarity">
    <text evidence="9">Belongs to the SecD/SecF family. SecF subfamily.</text>
</comment>
<dbReference type="GO" id="GO:0005886">
    <property type="term" value="C:plasma membrane"/>
    <property type="evidence" value="ECO:0007669"/>
    <property type="project" value="UniProtKB-SubCell"/>
</dbReference>
<evidence type="ECO:0000256" key="8">
    <source>
        <dbReference type="ARBA" id="ARBA00023136"/>
    </source>
</evidence>
<keyword evidence="5 9" id="KW-0653">Protein transport</keyword>
<feature type="transmembrane region" description="Helical" evidence="9">
    <location>
        <begin position="190"/>
        <end position="209"/>
    </location>
</feature>
<dbReference type="Gene3D" id="1.20.1640.10">
    <property type="entry name" value="Multidrug efflux transporter AcrB transmembrane domain"/>
    <property type="match status" value="1"/>
</dbReference>
<dbReference type="InterPro" id="IPR005665">
    <property type="entry name" value="SecF_bac"/>
</dbReference>
<evidence type="ECO:0000256" key="5">
    <source>
        <dbReference type="ARBA" id="ARBA00022927"/>
    </source>
</evidence>
<comment type="function">
    <text evidence="9">Part of the Sec protein translocase complex. Interacts with the SecYEG preprotein conducting channel. SecDF uses the proton motive force (PMF) to complete protein translocation after the ATP-dependent function of SecA.</text>
</comment>
<dbReference type="GO" id="GO:0065002">
    <property type="term" value="P:intracellular protein transmembrane transport"/>
    <property type="evidence" value="ECO:0007669"/>
    <property type="project" value="UniProtKB-UniRule"/>
</dbReference>
<reference evidence="11" key="2">
    <citation type="submission" date="2021-04" db="EMBL/GenBank/DDBJ databases">
        <title>Isolation and characterization of a novel species of the genus Sulfurimonas.</title>
        <authorList>
            <person name="Fukui M."/>
        </authorList>
    </citation>
    <scope>NUCLEOTIDE SEQUENCE</scope>
    <source>
        <strain evidence="11">H1576</strain>
    </source>
</reference>
<reference evidence="11" key="1">
    <citation type="submission" date="2019-11" db="EMBL/GenBank/DDBJ databases">
        <authorList>
            <person name="Kojima H."/>
        </authorList>
    </citation>
    <scope>NUCLEOTIDE SEQUENCE</scope>
    <source>
        <strain evidence="11">H1576</strain>
    </source>
</reference>
<keyword evidence="12" id="KW-1185">Reference proteome</keyword>
<dbReference type="PANTHER" id="PTHR30081">
    <property type="entry name" value="PROTEIN-EXPORT MEMBRANE PROTEIN SEC"/>
    <property type="match status" value="1"/>
</dbReference>
<protein>
    <recommendedName>
        <fullName evidence="9">Protein-export membrane protein SecF</fullName>
    </recommendedName>
</protein>
<keyword evidence="7 9" id="KW-0811">Translocation</keyword>
<evidence type="ECO:0000256" key="1">
    <source>
        <dbReference type="ARBA" id="ARBA00004651"/>
    </source>
</evidence>
<dbReference type="GO" id="GO:0015450">
    <property type="term" value="F:protein-transporting ATPase activity"/>
    <property type="evidence" value="ECO:0007669"/>
    <property type="project" value="InterPro"/>
</dbReference>
<evidence type="ECO:0000256" key="6">
    <source>
        <dbReference type="ARBA" id="ARBA00022989"/>
    </source>
</evidence>
<comment type="subcellular location">
    <subcellularLocation>
        <location evidence="1 9">Cell membrane</location>
        <topology evidence="1 9">Multi-pass membrane protein</topology>
    </subcellularLocation>
</comment>
<dbReference type="SUPFAM" id="SSF82866">
    <property type="entry name" value="Multidrug efflux transporter AcrB transmembrane domain"/>
    <property type="match status" value="1"/>
</dbReference>
<keyword evidence="8 9" id="KW-0472">Membrane</keyword>
<dbReference type="InterPro" id="IPR022813">
    <property type="entry name" value="SecD/SecF_arch_bac"/>
</dbReference>
<keyword evidence="4 9" id="KW-0812">Transmembrane</keyword>
<comment type="caution">
    <text evidence="9">Lacks conserved residue(s) required for the propagation of feature annotation.</text>
</comment>
<organism evidence="11 12">
    <name type="scientific">Sulfurimonas aquatica</name>
    <dbReference type="NCBI Taxonomy" id="2672570"/>
    <lineage>
        <taxon>Bacteria</taxon>
        <taxon>Pseudomonadati</taxon>
        <taxon>Campylobacterota</taxon>
        <taxon>Epsilonproteobacteria</taxon>
        <taxon>Campylobacterales</taxon>
        <taxon>Sulfurimonadaceae</taxon>
        <taxon>Sulfurimonas</taxon>
    </lineage>
</organism>
<feature type="transmembrane region" description="Helical" evidence="9">
    <location>
        <begin position="263"/>
        <end position="290"/>
    </location>
</feature>
<dbReference type="InterPro" id="IPR055344">
    <property type="entry name" value="SecD_SecF_C_bact"/>
</dbReference>
<sequence length="323" mass="35452">MEFFKYTRTFNFMGKSKAAMVFSILIVLASYALLLTKGLNYGVDFAGGTVVQVKYDTTAPIDEMRDSLKTNEIFSGASISEFGSPDEVVIRMKTSTGNVTTDIGDLTREALKGTGNYEIRRVDIVGPTVGAELKEKGIMSLVLAVIGILIYVAFRFEWRFAVASIVALVHDVSIALGAITLVGLDVNLDVLAALLTILGYSLNDTIIVFDRIREGITKNRGIDLGETINESVTRTLARTTLTSLTTFFVVFTLFMFGGEIIHAFAFTLLVGVVVGTYSSVFVASPILLWFGFDVKNYHVKLAAKAQKNIEKQRIREQFESGVM</sequence>